<dbReference type="AlphaFoldDB" id="A0A0D0EJT3"/>
<sequence>MLLKCNLLQMDKYEFTEMDKKEKVLVRDNRGVFLKMFKRKFKGEFEFSEDYFLPKNSDRSGGFDHSVFVVYEYSELIDFFELEGINTNFMVCLFNKHLYNSLSRIEEIKDLILIDASKSKTEIFEDLKLCFKKSSSIIPKLSKRKIVKSKPPLKQLEILQRALYFMM</sequence>
<dbReference type="EMBL" id="MUGX01000005">
    <property type="protein sequence ID" value="OXA91036.1"/>
    <property type="molecule type" value="Genomic_DNA"/>
</dbReference>
<dbReference type="Proteomes" id="UP000198302">
    <property type="component" value="Unassembled WGS sequence"/>
</dbReference>
<gene>
    <name evidence="2" type="ORF">B0A73_01855</name>
    <name evidence="1" type="ORF">IW18_18185</name>
</gene>
<proteinExistence type="predicted"/>
<name>A0A0D0EJT3_9FLAO</name>
<protein>
    <submittedName>
        <fullName evidence="1">Uncharacterized protein</fullName>
    </submittedName>
</protein>
<comment type="caution">
    <text evidence="1">The sequence shown here is derived from an EMBL/GenBank/DDBJ whole genome shotgun (WGS) entry which is preliminary data.</text>
</comment>
<evidence type="ECO:0000313" key="4">
    <source>
        <dbReference type="Proteomes" id="UP000198302"/>
    </source>
</evidence>
<reference evidence="1 3" key="1">
    <citation type="submission" date="2015-01" db="EMBL/GenBank/DDBJ databases">
        <title>Genome of Flavobacterium hibernum DSM 12611.</title>
        <authorList>
            <person name="Stropko S.J."/>
            <person name="Pipes S.E."/>
            <person name="Newman J.D."/>
        </authorList>
    </citation>
    <scope>NUCLEOTIDE SEQUENCE [LARGE SCALE GENOMIC DNA]</scope>
    <source>
        <strain evidence="1 3">DSM 12611</strain>
    </source>
</reference>
<accession>A0A0D0EJT3</accession>
<evidence type="ECO:0000313" key="3">
    <source>
        <dbReference type="Proteomes" id="UP000032061"/>
    </source>
</evidence>
<dbReference type="Proteomes" id="UP000032061">
    <property type="component" value="Unassembled WGS sequence"/>
</dbReference>
<dbReference type="EMBL" id="JPRK01000016">
    <property type="protein sequence ID" value="KIO51335.1"/>
    <property type="molecule type" value="Genomic_DNA"/>
</dbReference>
<evidence type="ECO:0000313" key="1">
    <source>
        <dbReference type="EMBL" id="KIO51335.1"/>
    </source>
</evidence>
<reference evidence="2 4" key="2">
    <citation type="submission" date="2016-11" db="EMBL/GenBank/DDBJ databases">
        <title>Whole genomes of Flavobacteriaceae.</title>
        <authorList>
            <person name="Stine C."/>
            <person name="Li C."/>
            <person name="Tadesse D."/>
        </authorList>
    </citation>
    <scope>NUCLEOTIDE SEQUENCE [LARGE SCALE GENOMIC DNA]</scope>
    <source>
        <strain evidence="2 4">ATCC 51468</strain>
    </source>
</reference>
<evidence type="ECO:0000313" key="2">
    <source>
        <dbReference type="EMBL" id="OXA91036.1"/>
    </source>
</evidence>
<keyword evidence="4" id="KW-1185">Reference proteome</keyword>
<organism evidence="1 3">
    <name type="scientific">Flavobacterium hibernum</name>
    <dbReference type="NCBI Taxonomy" id="37752"/>
    <lineage>
        <taxon>Bacteria</taxon>
        <taxon>Pseudomonadati</taxon>
        <taxon>Bacteroidota</taxon>
        <taxon>Flavobacteriia</taxon>
        <taxon>Flavobacteriales</taxon>
        <taxon>Flavobacteriaceae</taxon>
        <taxon>Flavobacterium</taxon>
    </lineage>
</organism>